<dbReference type="Proteomes" id="UP001564626">
    <property type="component" value="Unassembled WGS sequence"/>
</dbReference>
<accession>A0ABV4CT33</accession>
<reference evidence="1 2" key="1">
    <citation type="submission" date="2024-08" db="EMBL/GenBank/DDBJ databases">
        <title>Genome mining of Saccharopolyspora cebuensis PGLac3 from Nigerian medicinal plant.</title>
        <authorList>
            <person name="Ezeobiora C.E."/>
            <person name="Igbokwe N.H."/>
            <person name="Amin D.H."/>
            <person name="Mendie U.E."/>
        </authorList>
    </citation>
    <scope>NUCLEOTIDE SEQUENCE [LARGE SCALE GENOMIC DNA]</scope>
    <source>
        <strain evidence="1 2">PGLac3</strain>
    </source>
</reference>
<proteinExistence type="predicted"/>
<organism evidence="1 2">
    <name type="scientific">Saccharopolyspora cebuensis</name>
    <dbReference type="NCBI Taxonomy" id="418759"/>
    <lineage>
        <taxon>Bacteria</taxon>
        <taxon>Bacillati</taxon>
        <taxon>Actinomycetota</taxon>
        <taxon>Actinomycetes</taxon>
        <taxon>Pseudonocardiales</taxon>
        <taxon>Pseudonocardiaceae</taxon>
        <taxon>Saccharopolyspora</taxon>
    </lineage>
</organism>
<comment type="caution">
    <text evidence="1">The sequence shown here is derived from an EMBL/GenBank/DDBJ whole genome shotgun (WGS) entry which is preliminary data.</text>
</comment>
<protein>
    <submittedName>
        <fullName evidence="1">Uncharacterized protein</fullName>
    </submittedName>
</protein>
<dbReference type="EMBL" id="JBGEHV010000060">
    <property type="protein sequence ID" value="MEY8042579.1"/>
    <property type="molecule type" value="Genomic_DNA"/>
</dbReference>
<name>A0ABV4CT33_9PSEU</name>
<evidence type="ECO:0000313" key="1">
    <source>
        <dbReference type="EMBL" id="MEY8042579.1"/>
    </source>
</evidence>
<sequence length="132" mass="15291">MRADRHRVGLIRRGCHLPGAGRGPRSAIDPVVARRQWWLLHVAHPLGRYRRLVRSGDRIAASLADPYCGVAAVRDELEAARSLLPPRSRAELRRALAPLDEEFRRRTYRDPRPLIWPGGITAPWWWRRLPDR</sequence>
<evidence type="ECO:0000313" key="2">
    <source>
        <dbReference type="Proteomes" id="UP001564626"/>
    </source>
</evidence>
<dbReference type="RefSeq" id="WP_345359820.1">
    <property type="nucleotide sequence ID" value="NZ_BAABII010000004.1"/>
</dbReference>
<gene>
    <name evidence="1" type="ORF">AB8O55_24505</name>
</gene>
<keyword evidence="2" id="KW-1185">Reference proteome</keyword>